<evidence type="ECO:0000313" key="2">
    <source>
        <dbReference type="EMBL" id="AMF95569.1"/>
    </source>
</evidence>
<dbReference type="KEGG" id="vfl:AL536_19580"/>
<evidence type="ECO:0000313" key="5">
    <source>
        <dbReference type="Proteomes" id="UP000254626"/>
    </source>
</evidence>
<evidence type="ECO:0000256" key="1">
    <source>
        <dbReference type="SAM" id="Phobius"/>
    </source>
</evidence>
<feature type="transmembrane region" description="Helical" evidence="1">
    <location>
        <begin position="159"/>
        <end position="183"/>
    </location>
</feature>
<dbReference type="RefSeq" id="WP_061056987.1">
    <property type="nucleotide sequence ID" value="NZ_CABLBX010000014.1"/>
</dbReference>
<name>A0AAX2LR70_VIBFL</name>
<keyword evidence="1" id="KW-1133">Transmembrane helix</keyword>
<feature type="transmembrane region" description="Helical" evidence="1">
    <location>
        <begin position="419"/>
        <end position="436"/>
    </location>
</feature>
<dbReference type="Proteomes" id="UP000057088">
    <property type="component" value="Chromosome 2"/>
</dbReference>
<evidence type="ECO:0000313" key="4">
    <source>
        <dbReference type="Proteomes" id="UP000057088"/>
    </source>
</evidence>
<keyword evidence="1" id="KW-0472">Membrane</keyword>
<feature type="transmembrane region" description="Helical" evidence="1">
    <location>
        <begin position="6"/>
        <end position="24"/>
    </location>
</feature>
<sequence length="442" mass="50316">METIYTISTVIFLVVVLLSLYIYYSKSGNIFNPWFIISSLSILDVYIPAVIRLVNKELNVYASWMSHLDETDIIYGVIVYFIGWVFFSLGYFLSKKMKFGGEGKYERYISIKRTRNLLIFSLSFLLLYFYLTLSFFGGVSNYILISLSERFNNTVELPYYLSMLGQVKIMAMSIVFISSSLIFSSDLIKKRYPRLRFTLIFICLAVAFTTLFRGTILNFLLGFGALTAYIINKNNIGTGKRDLKNLSRKVVLIAVGLFIVVGASRTLYIARNVSEINNVSFSFVNEINKNLTGSSLLGVSSIVKYYGEDSDRLFMGKTITDMLLMPVPRSIYPSKPEWYGIDDITRKMGWPETTQSATSIQGELFANFSYPGLVLMILFGCIFGIFSKWSEKNIINASLYSFVVIPATLTTFWMSTTGLINALKFLPFIYLLLFAFSSKRLD</sequence>
<dbReference type="AlphaFoldDB" id="A0AAX2LR70"/>
<dbReference type="EMBL" id="UHIP01000001">
    <property type="protein sequence ID" value="SUP29256.1"/>
    <property type="molecule type" value="Genomic_DNA"/>
</dbReference>
<accession>A0AAX2LR70</accession>
<dbReference type="Proteomes" id="UP000254626">
    <property type="component" value="Unassembled WGS sequence"/>
</dbReference>
<dbReference type="NCBIfam" id="TIGR04370">
    <property type="entry name" value="glyco_rpt_poly"/>
    <property type="match status" value="1"/>
</dbReference>
<evidence type="ECO:0000313" key="3">
    <source>
        <dbReference type="EMBL" id="SUP29256.1"/>
    </source>
</evidence>
<dbReference type="EMBL" id="CP014035">
    <property type="protein sequence ID" value="AMF95569.1"/>
    <property type="molecule type" value="Genomic_DNA"/>
</dbReference>
<reference evidence="4" key="1">
    <citation type="submission" date="2015-12" db="EMBL/GenBank/DDBJ databases">
        <title>FDA dAtabase for Regulatory Grade micrObial Sequences (FDA-ARGOS): Supporting development and validation of Infectious Disease Dx tests.</title>
        <authorList>
            <person name="Hoffmann M."/>
            <person name="Allard M."/>
            <person name="Evans P."/>
            <person name="Brown E."/>
            <person name="Tallon L.J."/>
            <person name="Sadzewicz L."/>
            <person name="Sengamalay N."/>
            <person name="Ott S."/>
            <person name="Godinez A."/>
            <person name="Nagaraj S."/>
            <person name="Vyas G."/>
            <person name="Aluvathingal J."/>
            <person name="Nadendla S."/>
            <person name="Geyer C."/>
            <person name="Sichtig H."/>
        </authorList>
    </citation>
    <scope>NUCLEOTIDE SEQUENCE [LARGE SCALE GENOMIC DNA]</scope>
    <source>
        <strain evidence="4">ATCC 33809</strain>
    </source>
</reference>
<feature type="transmembrane region" description="Helical" evidence="1">
    <location>
        <begin position="115"/>
        <end position="139"/>
    </location>
</feature>
<feature type="transmembrane region" description="Helical" evidence="1">
    <location>
        <begin position="250"/>
        <end position="270"/>
    </location>
</feature>
<organism evidence="3 5">
    <name type="scientific">Vibrio fluvialis</name>
    <dbReference type="NCBI Taxonomy" id="676"/>
    <lineage>
        <taxon>Bacteria</taxon>
        <taxon>Pseudomonadati</taxon>
        <taxon>Pseudomonadota</taxon>
        <taxon>Gammaproteobacteria</taxon>
        <taxon>Vibrionales</taxon>
        <taxon>Vibrionaceae</taxon>
        <taxon>Vibrio</taxon>
    </lineage>
</organism>
<protein>
    <submittedName>
        <fullName evidence="2">Oligosaccharide repeat unit polymerase</fullName>
    </submittedName>
</protein>
<feature type="transmembrane region" description="Helical" evidence="1">
    <location>
        <begin position="368"/>
        <end position="387"/>
    </location>
</feature>
<reference evidence="3 5" key="3">
    <citation type="submission" date="2018-06" db="EMBL/GenBank/DDBJ databases">
        <authorList>
            <consortium name="Pathogen Informatics"/>
            <person name="Doyle S."/>
        </authorList>
    </citation>
    <scope>NUCLEOTIDE SEQUENCE [LARGE SCALE GENOMIC DNA]</scope>
    <source>
        <strain evidence="3 5">NCTC11327</strain>
    </source>
</reference>
<feature type="transmembrane region" description="Helical" evidence="1">
    <location>
        <begin position="31"/>
        <end position="53"/>
    </location>
</feature>
<gene>
    <name evidence="2" type="ORF">AL536_19580</name>
    <name evidence="3" type="ORF">NCTC11327_02678</name>
</gene>
<proteinExistence type="predicted"/>
<feature type="transmembrane region" description="Helical" evidence="1">
    <location>
        <begin position="73"/>
        <end position="94"/>
    </location>
</feature>
<reference evidence="2" key="2">
    <citation type="submission" date="2018-01" db="EMBL/GenBank/DDBJ databases">
        <title>FDA dAtabase for Regulatory Grade micrObial Sequences (FDA-ARGOS): Supporting development and validation of Infectious Disease Dx tests.</title>
        <authorList>
            <person name="Hoffmann M."/>
            <person name="Allard M."/>
            <person name="Evans P."/>
            <person name="Brown E."/>
            <person name="Tallon L."/>
            <person name="Sadzewicz L."/>
            <person name="Sengamalay N."/>
            <person name="Ott S."/>
            <person name="Godinez A."/>
            <person name="Nagaraj S."/>
            <person name="Vyas G."/>
            <person name="Aluvathingal J."/>
            <person name="Nadendla S."/>
            <person name="Geyer C."/>
            <person name="Sichtig H."/>
        </authorList>
    </citation>
    <scope>NUCLEOTIDE SEQUENCE</scope>
    <source>
        <strain evidence="2">ATCC 33809</strain>
    </source>
</reference>
<keyword evidence="1" id="KW-0812">Transmembrane</keyword>
<keyword evidence="4" id="KW-1185">Reference proteome</keyword>
<feature type="transmembrane region" description="Helical" evidence="1">
    <location>
        <begin position="195"/>
        <end position="213"/>
    </location>
</feature>
<dbReference type="GeneID" id="29386981"/>